<dbReference type="Proteomes" id="UP000036367">
    <property type="component" value="Unassembled WGS sequence"/>
</dbReference>
<comment type="caution">
    <text evidence="1">The sequence shown here is derived from an EMBL/GenBank/DDBJ whole genome shotgun (WGS) entry which is preliminary data.</text>
</comment>
<protein>
    <recommendedName>
        <fullName evidence="3">STAS/SEC14 domain-containing protein</fullName>
    </recommendedName>
</protein>
<reference evidence="1" key="1">
    <citation type="submission" date="2015-05" db="EMBL/GenBank/DDBJ databases">
        <title>Permanent draft genome of Rhodopirellula islandicus K833.</title>
        <authorList>
            <person name="Kizina J."/>
            <person name="Richter M."/>
            <person name="Glockner F.O."/>
            <person name="Harder J."/>
        </authorList>
    </citation>
    <scope>NUCLEOTIDE SEQUENCE [LARGE SCALE GENOMIC DNA]</scope>
    <source>
        <strain evidence="1">K833</strain>
    </source>
</reference>
<keyword evidence="2" id="KW-1185">Reference proteome</keyword>
<dbReference type="Pfam" id="PF11964">
    <property type="entry name" value="SpoIIAA-like"/>
    <property type="match status" value="1"/>
</dbReference>
<proteinExistence type="predicted"/>
<gene>
    <name evidence="1" type="ORF">RISK_002548</name>
</gene>
<organism evidence="1 2">
    <name type="scientific">Rhodopirellula islandica</name>
    <dbReference type="NCBI Taxonomy" id="595434"/>
    <lineage>
        <taxon>Bacteria</taxon>
        <taxon>Pseudomonadati</taxon>
        <taxon>Planctomycetota</taxon>
        <taxon>Planctomycetia</taxon>
        <taxon>Pirellulales</taxon>
        <taxon>Pirellulaceae</taxon>
        <taxon>Rhodopirellula</taxon>
    </lineage>
</organism>
<dbReference type="OrthoDB" id="9811577at2"/>
<accession>A0A0J1BFP1</accession>
<evidence type="ECO:0008006" key="3">
    <source>
        <dbReference type="Google" id="ProtNLM"/>
    </source>
</evidence>
<name>A0A0J1BFP1_RHOIS</name>
<dbReference type="EMBL" id="LECT01000019">
    <property type="protein sequence ID" value="KLU05341.1"/>
    <property type="molecule type" value="Genomic_DNA"/>
</dbReference>
<dbReference type="InterPro" id="IPR036513">
    <property type="entry name" value="STAS_dom_sf"/>
</dbReference>
<evidence type="ECO:0000313" key="2">
    <source>
        <dbReference type="Proteomes" id="UP000036367"/>
    </source>
</evidence>
<dbReference type="RefSeq" id="WP_047814280.1">
    <property type="nucleotide sequence ID" value="NZ_LECT01000019.1"/>
</dbReference>
<dbReference type="InterPro" id="IPR021866">
    <property type="entry name" value="SpoIIAA-like"/>
</dbReference>
<sequence length="127" mass="14369">MAVQIIQDPATNMIEIQASGLLTTEDYETFLPRVEKAIEEHGKINLMFVMEHVDGWEVGAFWDDLKFGFKHHGDLNRIAIVGDKKWEIAMAKIGQYFTSAEVKFFSASDQHHAIDWFRVGGTSPAKA</sequence>
<dbReference type="AlphaFoldDB" id="A0A0J1BFP1"/>
<dbReference type="SUPFAM" id="SSF52091">
    <property type="entry name" value="SpoIIaa-like"/>
    <property type="match status" value="1"/>
</dbReference>
<dbReference type="Gene3D" id="3.40.50.10600">
    <property type="entry name" value="SpoIIaa-like domains"/>
    <property type="match status" value="1"/>
</dbReference>
<dbReference type="PATRIC" id="fig|595434.4.peg.2430"/>
<evidence type="ECO:0000313" key="1">
    <source>
        <dbReference type="EMBL" id="KLU05341.1"/>
    </source>
</evidence>
<dbReference type="InterPro" id="IPR038396">
    <property type="entry name" value="SpoIIAA-like_sf"/>
</dbReference>